<feature type="repeat" description="PPR" evidence="3">
    <location>
        <begin position="375"/>
        <end position="409"/>
    </location>
</feature>
<protein>
    <submittedName>
        <fullName evidence="4">Pentatricopeptide repeat-containing protein At3g29230-like</fullName>
    </submittedName>
</protein>
<proteinExistence type="inferred from homology"/>
<feature type="repeat" description="PPR" evidence="3">
    <location>
        <begin position="70"/>
        <end position="104"/>
    </location>
</feature>
<dbReference type="Pfam" id="PF01535">
    <property type="entry name" value="PPR"/>
    <property type="match status" value="3"/>
</dbReference>
<sequence length="554" mass="62839">MPSNLELKISSILPKCPFQHLKQVHSLIVTTSLAHNIQIFVKFLRRSTEFGTMDYPARIFSQMGAHSNAETVLWNAMIRGYAFNGPFEKCVSLFDEMPHRGLKPHNFTYPYVLNCCAELGWFEKGKIVHCQIIKSGFESSYAVSRSLFHMYVKVPAILDADLKGRRKIIDARKVFDDILVRTVEVWNRMMSGYLRIGDVSLARQLFDIMPERDFVSWNSMISGYAQLGEVENARALFDLMPEKNVVSWTSMVGMYANTGDLEKARELFEKMSYKNVVSWNCMISSNIKHGKFMEALDLFVRMESEEVTPDEYTFVSVLSACSNMGVLEFGKYVHYLIGDCHQLGVMVGTSLIEMYAQCGDVNIAFAIFVKMPNKDVFCWNVMIKSLAINSKSEDAVKVFLWMKRTNLKPNEFTFTSALFACSHGGLVEEGRRIFHSMEEDYRISPKIEHFGCLIDLLSRNGQLEEAQLLVKAMPFKPDVAIWGSLLGGCRTRNDLKLAKTVAEKTNELPGNESGVHVLLSNIHASSGEWLGAVDAREKMEEKKLWKRAGSSTIL</sequence>
<dbReference type="PANTHER" id="PTHR47926:SF403">
    <property type="entry name" value="PENTACOTRIPEPTIDE-REPEAT REGION OF PRORP DOMAIN-CONTAINING PROTEIN"/>
    <property type="match status" value="1"/>
</dbReference>
<dbReference type="Pfam" id="PF20431">
    <property type="entry name" value="E_motif"/>
    <property type="match status" value="1"/>
</dbReference>
<dbReference type="Gene3D" id="1.25.40.10">
    <property type="entry name" value="Tetratricopeptide repeat domain"/>
    <property type="match status" value="4"/>
</dbReference>
<dbReference type="FunFam" id="1.25.40.10:FF:000090">
    <property type="entry name" value="Pentatricopeptide repeat-containing protein, chloroplastic"/>
    <property type="match status" value="1"/>
</dbReference>
<organism evidence="4">
    <name type="scientific">Rhizophora mucronata</name>
    <name type="common">Asiatic mangrove</name>
    <dbReference type="NCBI Taxonomy" id="61149"/>
    <lineage>
        <taxon>Eukaryota</taxon>
        <taxon>Viridiplantae</taxon>
        <taxon>Streptophyta</taxon>
        <taxon>Embryophyta</taxon>
        <taxon>Tracheophyta</taxon>
        <taxon>Spermatophyta</taxon>
        <taxon>Magnoliopsida</taxon>
        <taxon>eudicotyledons</taxon>
        <taxon>Gunneridae</taxon>
        <taxon>Pentapetalae</taxon>
        <taxon>rosids</taxon>
        <taxon>fabids</taxon>
        <taxon>Malpighiales</taxon>
        <taxon>Rhizophoraceae</taxon>
        <taxon>Rhizophora</taxon>
    </lineage>
</organism>
<name>A0A2P2PJC5_RHIMU</name>
<dbReference type="PANTHER" id="PTHR47926">
    <property type="entry name" value="PENTATRICOPEPTIDE REPEAT-CONTAINING PROTEIN"/>
    <property type="match status" value="1"/>
</dbReference>
<feature type="repeat" description="PPR" evidence="3">
    <location>
        <begin position="213"/>
        <end position="247"/>
    </location>
</feature>
<feature type="repeat" description="PPR" evidence="3">
    <location>
        <begin position="275"/>
        <end position="309"/>
    </location>
</feature>
<evidence type="ECO:0000313" key="4">
    <source>
        <dbReference type="EMBL" id="MBX54854.1"/>
    </source>
</evidence>
<dbReference type="SUPFAM" id="SSF48452">
    <property type="entry name" value="TPR-like"/>
    <property type="match status" value="1"/>
</dbReference>
<dbReference type="GO" id="GO:0009451">
    <property type="term" value="P:RNA modification"/>
    <property type="evidence" value="ECO:0007669"/>
    <property type="project" value="InterPro"/>
</dbReference>
<dbReference type="AlphaFoldDB" id="A0A2P2PJC5"/>
<dbReference type="PROSITE" id="PS51375">
    <property type="entry name" value="PPR"/>
    <property type="match status" value="5"/>
</dbReference>
<keyword evidence="2" id="KW-0677">Repeat</keyword>
<comment type="similarity">
    <text evidence="1">Belongs to the PPR family. PCMP-H subfamily.</text>
</comment>
<reference evidence="4" key="1">
    <citation type="submission" date="2018-02" db="EMBL/GenBank/DDBJ databases">
        <title>Rhizophora mucronata_Transcriptome.</title>
        <authorList>
            <person name="Meera S.P."/>
            <person name="Sreeshan A."/>
            <person name="Augustine A."/>
        </authorList>
    </citation>
    <scope>NUCLEOTIDE SEQUENCE</scope>
    <source>
        <tissue evidence="4">Leaf</tissue>
    </source>
</reference>
<dbReference type="FunFam" id="1.25.40.10:FF:000333">
    <property type="entry name" value="Pentatricopeptide repeat-containing protein"/>
    <property type="match status" value="1"/>
</dbReference>
<dbReference type="NCBIfam" id="TIGR00756">
    <property type="entry name" value="PPR"/>
    <property type="match status" value="6"/>
</dbReference>
<accession>A0A2P2PJC5</accession>
<evidence type="ECO:0000256" key="3">
    <source>
        <dbReference type="PROSITE-ProRule" id="PRU00708"/>
    </source>
</evidence>
<dbReference type="Pfam" id="PF13041">
    <property type="entry name" value="PPR_2"/>
    <property type="match status" value="3"/>
</dbReference>
<evidence type="ECO:0000256" key="1">
    <source>
        <dbReference type="ARBA" id="ARBA00006643"/>
    </source>
</evidence>
<dbReference type="InterPro" id="IPR011990">
    <property type="entry name" value="TPR-like_helical_dom_sf"/>
</dbReference>
<dbReference type="InterPro" id="IPR002885">
    <property type="entry name" value="PPR_rpt"/>
</dbReference>
<evidence type="ECO:0000256" key="2">
    <source>
        <dbReference type="ARBA" id="ARBA00022737"/>
    </source>
</evidence>
<dbReference type="InterPro" id="IPR046848">
    <property type="entry name" value="E_motif"/>
</dbReference>
<dbReference type="InterPro" id="IPR046960">
    <property type="entry name" value="PPR_At4g14850-like_plant"/>
</dbReference>
<dbReference type="EMBL" id="GGEC01074370">
    <property type="protein sequence ID" value="MBX54854.1"/>
    <property type="molecule type" value="Transcribed_RNA"/>
</dbReference>
<dbReference type="GO" id="GO:0003723">
    <property type="term" value="F:RNA binding"/>
    <property type="evidence" value="ECO:0007669"/>
    <property type="project" value="InterPro"/>
</dbReference>
<feature type="repeat" description="PPR" evidence="3">
    <location>
        <begin position="182"/>
        <end position="212"/>
    </location>
</feature>